<feature type="domain" description="AB hydrolase-1" evidence="2">
    <location>
        <begin position="25"/>
        <end position="253"/>
    </location>
</feature>
<dbReference type="Gene3D" id="3.40.50.1820">
    <property type="entry name" value="alpha/beta hydrolase"/>
    <property type="match status" value="1"/>
</dbReference>
<proteinExistence type="predicted"/>
<dbReference type="PANTHER" id="PTHR43798:SF31">
    <property type="entry name" value="AB HYDROLASE SUPERFAMILY PROTEIN YCLE"/>
    <property type="match status" value="1"/>
</dbReference>
<evidence type="ECO:0000313" key="4">
    <source>
        <dbReference type="Proteomes" id="UP000219072"/>
    </source>
</evidence>
<dbReference type="AlphaFoldDB" id="A0A286DPD6"/>
<evidence type="ECO:0000256" key="1">
    <source>
        <dbReference type="ARBA" id="ARBA00022801"/>
    </source>
</evidence>
<gene>
    <name evidence="3" type="ORF">SAMN06297387_102148</name>
</gene>
<dbReference type="EMBL" id="OCNE01000002">
    <property type="protein sequence ID" value="SOD60491.1"/>
    <property type="molecule type" value="Genomic_DNA"/>
</dbReference>
<evidence type="ECO:0000259" key="2">
    <source>
        <dbReference type="Pfam" id="PF00561"/>
    </source>
</evidence>
<dbReference type="RefSeq" id="WP_097229575.1">
    <property type="nucleotide sequence ID" value="NZ_OCNE01000002.1"/>
</dbReference>
<dbReference type="InterPro" id="IPR000073">
    <property type="entry name" value="AB_hydrolase_1"/>
</dbReference>
<keyword evidence="4" id="KW-1185">Reference proteome</keyword>
<dbReference type="OrthoDB" id="495620at2"/>
<dbReference type="GO" id="GO:0016020">
    <property type="term" value="C:membrane"/>
    <property type="evidence" value="ECO:0007669"/>
    <property type="project" value="TreeGrafter"/>
</dbReference>
<protein>
    <submittedName>
        <fullName evidence="3">Pimeloyl-ACP methyl ester carboxylesterase</fullName>
    </submittedName>
</protein>
<dbReference type="InterPro" id="IPR000639">
    <property type="entry name" value="Epox_hydrolase-like"/>
</dbReference>
<organism evidence="3 4">
    <name type="scientific">Streptomyces zhaozhouensis</name>
    <dbReference type="NCBI Taxonomy" id="1300267"/>
    <lineage>
        <taxon>Bacteria</taxon>
        <taxon>Bacillati</taxon>
        <taxon>Actinomycetota</taxon>
        <taxon>Actinomycetes</taxon>
        <taxon>Kitasatosporales</taxon>
        <taxon>Streptomycetaceae</taxon>
        <taxon>Streptomyces</taxon>
    </lineage>
</organism>
<sequence length="269" mass="28518">MIEEVPVPHGRLTVETTGGAHAGTVALVHAGVADRASWDGVVPALAARYRVVRHDMRGFGDSRPPSAPYDDAEDLAAVLTAVGVERAAVVGNSYGGRVALEFALRHPARVSALGLLAAPLPDHDWSAAMRDYAEAEEAALERGDLDLAVSLNLDMWVRGPRREWDDRLRAHAHAVRGPMRTALSHQHLTDRFGTSELAELLGGLGESRVPTLIAHGGADLDDFRVQAARLTAAIPDSRALVLPDAGHLLPLEQPAATAEALLALLAARG</sequence>
<dbReference type="PANTHER" id="PTHR43798">
    <property type="entry name" value="MONOACYLGLYCEROL LIPASE"/>
    <property type="match status" value="1"/>
</dbReference>
<dbReference type="SUPFAM" id="SSF53474">
    <property type="entry name" value="alpha/beta-Hydrolases"/>
    <property type="match status" value="1"/>
</dbReference>
<evidence type="ECO:0000313" key="3">
    <source>
        <dbReference type="EMBL" id="SOD60491.1"/>
    </source>
</evidence>
<keyword evidence="1" id="KW-0378">Hydrolase</keyword>
<dbReference type="InterPro" id="IPR029058">
    <property type="entry name" value="AB_hydrolase_fold"/>
</dbReference>
<dbReference type="GO" id="GO:0016787">
    <property type="term" value="F:hydrolase activity"/>
    <property type="evidence" value="ECO:0007669"/>
    <property type="project" value="UniProtKB-KW"/>
</dbReference>
<reference evidence="3 4" key="1">
    <citation type="submission" date="2017-09" db="EMBL/GenBank/DDBJ databases">
        <authorList>
            <person name="Ehlers B."/>
            <person name="Leendertz F.H."/>
        </authorList>
    </citation>
    <scope>NUCLEOTIDE SEQUENCE [LARGE SCALE GENOMIC DNA]</scope>
    <source>
        <strain evidence="3 4">CGMCC 4.7095</strain>
    </source>
</reference>
<name>A0A286DPD6_9ACTN</name>
<dbReference type="PRINTS" id="PR00412">
    <property type="entry name" value="EPOXHYDRLASE"/>
</dbReference>
<dbReference type="PRINTS" id="PR00111">
    <property type="entry name" value="ABHYDROLASE"/>
</dbReference>
<dbReference type="InterPro" id="IPR050266">
    <property type="entry name" value="AB_hydrolase_sf"/>
</dbReference>
<accession>A0A286DPD6</accession>
<dbReference type="Pfam" id="PF00561">
    <property type="entry name" value="Abhydrolase_1"/>
    <property type="match status" value="1"/>
</dbReference>
<dbReference type="Proteomes" id="UP000219072">
    <property type="component" value="Unassembled WGS sequence"/>
</dbReference>